<evidence type="ECO:0000256" key="1">
    <source>
        <dbReference type="SAM" id="MobiDB-lite"/>
    </source>
</evidence>
<feature type="compositionally biased region" description="Pro residues" evidence="1">
    <location>
        <begin position="63"/>
        <end position="75"/>
    </location>
</feature>
<evidence type="ECO:0000313" key="3">
    <source>
        <dbReference type="EMBL" id="KKR91790.1"/>
    </source>
</evidence>
<proteinExistence type="predicted"/>
<dbReference type="Proteomes" id="UP000034676">
    <property type="component" value="Unassembled WGS sequence"/>
</dbReference>
<reference evidence="3 4" key="1">
    <citation type="journal article" date="2015" name="Nature">
        <title>rRNA introns, odd ribosomes, and small enigmatic genomes across a large radiation of phyla.</title>
        <authorList>
            <person name="Brown C.T."/>
            <person name="Hug L.A."/>
            <person name="Thomas B.C."/>
            <person name="Sharon I."/>
            <person name="Castelle C.J."/>
            <person name="Singh A."/>
            <person name="Wilkins M.J."/>
            <person name="Williams K.H."/>
            <person name="Banfield J.F."/>
        </authorList>
    </citation>
    <scope>NUCLEOTIDE SEQUENCE [LARGE SCALE GENOMIC DNA]</scope>
</reference>
<dbReference type="EMBL" id="LCAO01000007">
    <property type="protein sequence ID" value="KKR91790.1"/>
    <property type="molecule type" value="Genomic_DNA"/>
</dbReference>
<gene>
    <name evidence="3" type="ORF">UU42_C0007G0007</name>
</gene>
<sequence>MTVQGVKDFIIRNQTAFIIAGASAVIVVLVLGIALIAVKEKSIAWPRITVQNNTPAGSVPSSIPTPSPTPTPTPVPLAQGPQTYSISQKDATPVMYEVWFSTIDPKKGMQKVNLKVRDKAGNVTEAVTIIKTDNKAEEHPLSLSSGTNKDGAWMGEWSVNDSYNFNFMITFQAKDDKGNESSVDLTVR</sequence>
<keyword evidence="2" id="KW-0812">Transmembrane</keyword>
<name>A0A0G0X557_9BACT</name>
<accession>A0A0G0X557</accession>
<dbReference type="AlphaFoldDB" id="A0A0G0X557"/>
<keyword evidence="2" id="KW-0472">Membrane</keyword>
<comment type="caution">
    <text evidence="3">The sequence shown here is derived from an EMBL/GenBank/DDBJ whole genome shotgun (WGS) entry which is preliminary data.</text>
</comment>
<protein>
    <submittedName>
        <fullName evidence="3">Uncharacterized protein</fullName>
    </submittedName>
</protein>
<organism evidence="3 4">
    <name type="scientific">Candidatus Woesebacteria bacterium GW2011_GWA1_41_13b</name>
    <dbReference type="NCBI Taxonomy" id="1618555"/>
    <lineage>
        <taxon>Bacteria</taxon>
        <taxon>Candidatus Woeseibacteriota</taxon>
    </lineage>
</organism>
<evidence type="ECO:0000256" key="2">
    <source>
        <dbReference type="SAM" id="Phobius"/>
    </source>
</evidence>
<feature type="region of interest" description="Disordered" evidence="1">
    <location>
        <begin position="54"/>
        <end position="75"/>
    </location>
</feature>
<evidence type="ECO:0000313" key="4">
    <source>
        <dbReference type="Proteomes" id="UP000034676"/>
    </source>
</evidence>
<keyword evidence="2" id="KW-1133">Transmembrane helix</keyword>
<feature type="transmembrane region" description="Helical" evidence="2">
    <location>
        <begin position="16"/>
        <end position="38"/>
    </location>
</feature>